<reference evidence="3" key="1">
    <citation type="journal article" date="2003" name="Genome Biol.">
        <title>An integrated gene annotation and transcriptional profiling approach towards the full gene content of the Drosophila genome.</title>
        <authorList>
            <person name="Hild M."/>
            <person name="Beckmann B."/>
            <person name="Haas S.A."/>
            <person name="Koch B."/>
            <person name="Solovyev V."/>
            <person name="Busold C."/>
            <person name="Fellenberg K."/>
            <person name="Boutros M."/>
            <person name="Vingron M."/>
            <person name="Sauer F."/>
            <person name="Hoheisel J.D."/>
            <person name="Paro R."/>
        </authorList>
    </citation>
    <scope>NUCLEOTIDE SEQUENCE</scope>
</reference>
<evidence type="ECO:0000313" key="3">
    <source>
        <dbReference type="EMBL" id="DAA03889.1"/>
    </source>
</evidence>
<gene>
    <name evidence="3" type="ORF">HDC12384</name>
</gene>
<protein>
    <submittedName>
        <fullName evidence="3">HDC12384</fullName>
    </submittedName>
</protein>
<evidence type="ECO:0000256" key="1">
    <source>
        <dbReference type="SAM" id="MobiDB-lite"/>
    </source>
</evidence>
<organism evidence="3">
    <name type="scientific">Drosophila melanogaster</name>
    <name type="common">Fruit fly</name>
    <dbReference type="NCBI Taxonomy" id="7227"/>
    <lineage>
        <taxon>Eukaryota</taxon>
        <taxon>Metazoa</taxon>
        <taxon>Ecdysozoa</taxon>
        <taxon>Arthropoda</taxon>
        <taxon>Hexapoda</taxon>
        <taxon>Insecta</taxon>
        <taxon>Pterygota</taxon>
        <taxon>Neoptera</taxon>
        <taxon>Endopterygota</taxon>
        <taxon>Diptera</taxon>
        <taxon>Brachycera</taxon>
        <taxon>Muscomorpha</taxon>
        <taxon>Ephydroidea</taxon>
        <taxon>Drosophilidae</taxon>
        <taxon>Drosophila</taxon>
        <taxon>Sophophora</taxon>
    </lineage>
</organism>
<feature type="chain" id="PRO_5004274576" evidence="2">
    <location>
        <begin position="18"/>
        <end position="72"/>
    </location>
</feature>
<keyword evidence="2" id="KW-0732">Signal</keyword>
<dbReference type="EMBL" id="BK002383">
    <property type="protein sequence ID" value="DAA03889.1"/>
    <property type="molecule type" value="Genomic_DNA"/>
</dbReference>
<evidence type="ECO:0000256" key="2">
    <source>
        <dbReference type="SAM" id="SignalP"/>
    </source>
</evidence>
<dbReference type="AlphaFoldDB" id="Q6IKI3"/>
<sequence length="72" mass="7995">MLLLLLLLLLLLSCGHGLRKLTKASRLYVMANTIHFQLPYLLGQSPNSSRQTGEKRQLGKKAKILDKTSSSS</sequence>
<name>Q6IKI3_DROME</name>
<accession>Q6IKI3</accession>
<feature type="signal peptide" evidence="2">
    <location>
        <begin position="1"/>
        <end position="17"/>
    </location>
</feature>
<proteinExistence type="predicted"/>
<feature type="region of interest" description="Disordered" evidence="1">
    <location>
        <begin position="44"/>
        <end position="72"/>
    </location>
</feature>